<keyword evidence="10" id="KW-0573">Peptidoglycan synthesis</keyword>
<feature type="active site" description="Proton acceptor" evidence="13">
    <location>
        <position position="68"/>
    </location>
</feature>
<comment type="function">
    <text evidence="1">Removes C-terminal D-alanyl residues from sugar-peptide cell wall precursors.</text>
</comment>
<dbReference type="PRINTS" id="PR00725">
    <property type="entry name" value="DADACBPTASE1"/>
</dbReference>
<keyword evidence="5 18" id="KW-0121">Carboxypeptidase</keyword>
<keyword evidence="7 16" id="KW-0732">Signal</keyword>
<feature type="signal peptide" evidence="16">
    <location>
        <begin position="1"/>
        <end position="27"/>
    </location>
</feature>
<dbReference type="GO" id="GO:0008360">
    <property type="term" value="P:regulation of cell shape"/>
    <property type="evidence" value="ECO:0007669"/>
    <property type="project" value="UniProtKB-KW"/>
</dbReference>
<evidence type="ECO:0000256" key="8">
    <source>
        <dbReference type="ARBA" id="ARBA00022801"/>
    </source>
</evidence>
<dbReference type="EC" id="3.4.16.4" evidence="4"/>
<evidence type="ECO:0000256" key="7">
    <source>
        <dbReference type="ARBA" id="ARBA00022729"/>
    </source>
</evidence>
<name>A0A7W1XPL2_9BACL</name>
<evidence type="ECO:0000256" key="2">
    <source>
        <dbReference type="ARBA" id="ARBA00004752"/>
    </source>
</evidence>
<comment type="pathway">
    <text evidence="2">Cell wall biogenesis; peptidoglycan biosynthesis.</text>
</comment>
<gene>
    <name evidence="18" type="ORF">H2C83_01170</name>
</gene>
<evidence type="ECO:0000313" key="18">
    <source>
        <dbReference type="EMBL" id="MBA4600958.1"/>
    </source>
</evidence>
<comment type="catalytic activity">
    <reaction evidence="12">
        <text>Preferential cleavage: (Ac)2-L-Lys-D-Ala-|-D-Ala. Also transpeptidation of peptidyl-alanyl moieties that are N-acyl substituents of D-alanine.</text>
        <dbReference type="EC" id="3.4.16.4"/>
    </reaction>
</comment>
<evidence type="ECO:0000256" key="4">
    <source>
        <dbReference type="ARBA" id="ARBA00012448"/>
    </source>
</evidence>
<dbReference type="Pfam" id="PF00768">
    <property type="entry name" value="Peptidase_S11"/>
    <property type="match status" value="1"/>
</dbReference>
<dbReference type="Gene3D" id="2.60.410.10">
    <property type="entry name" value="D-Ala-D-Ala carboxypeptidase, C-terminal domain"/>
    <property type="match status" value="1"/>
</dbReference>
<keyword evidence="8" id="KW-0378">Hydrolase</keyword>
<comment type="similarity">
    <text evidence="3 15">Belongs to the peptidase S11 family.</text>
</comment>
<proteinExistence type="inferred from homology"/>
<evidence type="ECO:0000256" key="5">
    <source>
        <dbReference type="ARBA" id="ARBA00022645"/>
    </source>
</evidence>
<protein>
    <recommendedName>
        <fullName evidence="4">serine-type D-Ala-D-Ala carboxypeptidase</fullName>
        <ecNumber evidence="4">3.4.16.4</ecNumber>
    </recommendedName>
</protein>
<keyword evidence="9" id="KW-0133">Cell shape</keyword>
<dbReference type="InterPro" id="IPR012907">
    <property type="entry name" value="Peptidase_S11_C"/>
</dbReference>
<evidence type="ECO:0000256" key="16">
    <source>
        <dbReference type="SAM" id="SignalP"/>
    </source>
</evidence>
<keyword evidence="19" id="KW-1185">Reference proteome</keyword>
<evidence type="ECO:0000256" key="11">
    <source>
        <dbReference type="ARBA" id="ARBA00023316"/>
    </source>
</evidence>
<dbReference type="InterPro" id="IPR012338">
    <property type="entry name" value="Beta-lactam/transpept-like"/>
</dbReference>
<evidence type="ECO:0000256" key="9">
    <source>
        <dbReference type="ARBA" id="ARBA00022960"/>
    </source>
</evidence>
<dbReference type="SUPFAM" id="SSF69189">
    <property type="entry name" value="Penicillin-binding protein associated domain"/>
    <property type="match status" value="1"/>
</dbReference>
<dbReference type="GO" id="GO:0071555">
    <property type="term" value="P:cell wall organization"/>
    <property type="evidence" value="ECO:0007669"/>
    <property type="project" value="UniProtKB-KW"/>
</dbReference>
<comment type="caution">
    <text evidence="18">The sequence shown here is derived from an EMBL/GenBank/DDBJ whole genome shotgun (WGS) entry which is preliminary data.</text>
</comment>
<accession>A0A7W1XPL2</accession>
<dbReference type="PANTHER" id="PTHR21581:SF6">
    <property type="entry name" value="TRAFFICKING PROTEIN PARTICLE COMPLEX SUBUNIT 12"/>
    <property type="match status" value="1"/>
</dbReference>
<dbReference type="InterPro" id="IPR015956">
    <property type="entry name" value="Peniciliin-bd_prot_C_sf"/>
</dbReference>
<evidence type="ECO:0000256" key="15">
    <source>
        <dbReference type="RuleBase" id="RU004016"/>
    </source>
</evidence>
<keyword evidence="11" id="KW-0961">Cell wall biogenesis/degradation</keyword>
<feature type="active site" description="Acyl-ester intermediate" evidence="13">
    <location>
        <position position="65"/>
    </location>
</feature>
<dbReference type="SMART" id="SM00936">
    <property type="entry name" value="PBP5_C"/>
    <property type="match status" value="1"/>
</dbReference>
<dbReference type="GO" id="GO:0006508">
    <property type="term" value="P:proteolysis"/>
    <property type="evidence" value="ECO:0007669"/>
    <property type="project" value="UniProtKB-KW"/>
</dbReference>
<dbReference type="UniPathway" id="UPA00219"/>
<evidence type="ECO:0000256" key="13">
    <source>
        <dbReference type="PIRSR" id="PIRSR618044-1"/>
    </source>
</evidence>
<dbReference type="PANTHER" id="PTHR21581">
    <property type="entry name" value="D-ALANYL-D-ALANINE CARBOXYPEPTIDASE"/>
    <property type="match status" value="1"/>
</dbReference>
<dbReference type="EMBL" id="JACEOL010000002">
    <property type="protein sequence ID" value="MBA4600958.1"/>
    <property type="molecule type" value="Genomic_DNA"/>
</dbReference>
<dbReference type="GO" id="GO:0009252">
    <property type="term" value="P:peptidoglycan biosynthetic process"/>
    <property type="evidence" value="ECO:0007669"/>
    <property type="project" value="UniProtKB-UniPathway"/>
</dbReference>
<feature type="domain" description="Peptidase S11 D-Ala-D-Ala carboxypeptidase A C-terminal" evidence="17">
    <location>
        <begin position="281"/>
        <end position="371"/>
    </location>
</feature>
<feature type="active site" evidence="13">
    <location>
        <position position="125"/>
    </location>
</feature>
<evidence type="ECO:0000256" key="14">
    <source>
        <dbReference type="PIRSR" id="PIRSR618044-2"/>
    </source>
</evidence>
<dbReference type="InterPro" id="IPR001967">
    <property type="entry name" value="Peptidase_S11_N"/>
</dbReference>
<dbReference type="GO" id="GO:0009002">
    <property type="term" value="F:serine-type D-Ala-D-Ala carboxypeptidase activity"/>
    <property type="evidence" value="ECO:0007669"/>
    <property type="project" value="UniProtKB-EC"/>
</dbReference>
<dbReference type="SUPFAM" id="SSF56601">
    <property type="entry name" value="beta-lactamase/transpeptidase-like"/>
    <property type="match status" value="1"/>
</dbReference>
<sequence length="396" mass="44488">MLKKFSFAIIALCMLVNPLLLPSKVQAKEAETDLAPEAVSAVLLDAGTGKILFEKNSHQALPPASITKVMTMLLVMEAIDRGKISWSDPVTISEHAASMGGSQIFLEQGERMTVHDLFKAMAVSSANDAAVALAEYLGGTEQNFVRMMNDKARELGLKNTHFQNANGLPAPDHYTSAYDIAVMSRELLSYPKVTNYTGLYEDYLRKNTKKPFWLVNTNKLIRFYPGMDGLKTGYTSEAKYCLAATAKRGNLRLIAVVMGEPDIKKRNQEVVSMLDYAFNHYTSKRIFNKGDILAEIRIDKGNPDKIRIQANQPLDMLIKKGIEHKGYEKRWIWNELKAPIHKGDRLGKLQIVQDGNIVAEWNLVSSMEIEQANLWTSLKRTLQDIFFLPNNVNSQM</sequence>
<dbReference type="InterPro" id="IPR018044">
    <property type="entry name" value="Peptidase_S11"/>
</dbReference>
<evidence type="ECO:0000256" key="1">
    <source>
        <dbReference type="ARBA" id="ARBA00003217"/>
    </source>
</evidence>
<dbReference type="Proteomes" id="UP000538292">
    <property type="component" value="Unassembled WGS sequence"/>
</dbReference>
<evidence type="ECO:0000256" key="6">
    <source>
        <dbReference type="ARBA" id="ARBA00022670"/>
    </source>
</evidence>
<dbReference type="Gene3D" id="3.40.710.10">
    <property type="entry name" value="DD-peptidase/beta-lactamase superfamily"/>
    <property type="match status" value="1"/>
</dbReference>
<dbReference type="Pfam" id="PF07943">
    <property type="entry name" value="PBP5_C"/>
    <property type="match status" value="1"/>
</dbReference>
<keyword evidence="6" id="KW-0645">Protease</keyword>
<feature type="chain" id="PRO_5031363798" description="serine-type D-Ala-D-Ala carboxypeptidase" evidence="16">
    <location>
        <begin position="28"/>
        <end position="396"/>
    </location>
</feature>
<evidence type="ECO:0000256" key="12">
    <source>
        <dbReference type="ARBA" id="ARBA00034000"/>
    </source>
</evidence>
<evidence type="ECO:0000256" key="3">
    <source>
        <dbReference type="ARBA" id="ARBA00007164"/>
    </source>
</evidence>
<organism evidence="18 19">
    <name type="scientific">Thermoactinomyces mirandus</name>
    <dbReference type="NCBI Taxonomy" id="2756294"/>
    <lineage>
        <taxon>Bacteria</taxon>
        <taxon>Bacillati</taxon>
        <taxon>Bacillota</taxon>
        <taxon>Bacilli</taxon>
        <taxon>Bacillales</taxon>
        <taxon>Thermoactinomycetaceae</taxon>
        <taxon>Thermoactinomyces</taxon>
    </lineage>
</organism>
<dbReference type="AlphaFoldDB" id="A0A7W1XPL2"/>
<evidence type="ECO:0000313" key="19">
    <source>
        <dbReference type="Proteomes" id="UP000538292"/>
    </source>
</evidence>
<reference evidence="18 19" key="1">
    <citation type="submission" date="2020-07" db="EMBL/GenBank/DDBJ databases">
        <title>Thermoactinomyces phylogeny.</title>
        <authorList>
            <person name="Dunlap C."/>
        </authorList>
    </citation>
    <scope>NUCLEOTIDE SEQUENCE [LARGE SCALE GENOMIC DNA]</scope>
    <source>
        <strain evidence="18 19">AMNI-1</strain>
    </source>
</reference>
<dbReference type="InterPro" id="IPR037167">
    <property type="entry name" value="Peptidase_S11_C_sf"/>
</dbReference>
<feature type="binding site" evidence="14">
    <location>
        <position position="231"/>
    </location>
    <ligand>
        <name>substrate</name>
    </ligand>
</feature>
<evidence type="ECO:0000256" key="10">
    <source>
        <dbReference type="ARBA" id="ARBA00022984"/>
    </source>
</evidence>
<evidence type="ECO:0000259" key="17">
    <source>
        <dbReference type="SMART" id="SM00936"/>
    </source>
</evidence>